<organism evidence="2 3">
    <name type="scientific">Clostridium collagenovorans DSM 3089</name>
    <dbReference type="NCBI Taxonomy" id="1121306"/>
    <lineage>
        <taxon>Bacteria</taxon>
        <taxon>Bacillati</taxon>
        <taxon>Bacillota</taxon>
        <taxon>Clostridia</taxon>
        <taxon>Eubacteriales</taxon>
        <taxon>Clostridiaceae</taxon>
        <taxon>Clostridium</taxon>
    </lineage>
</organism>
<keyword evidence="1" id="KW-0812">Transmembrane</keyword>
<dbReference type="NCBIfam" id="TIGR02831">
    <property type="entry name" value="spo_II_M"/>
    <property type="match status" value="1"/>
</dbReference>
<feature type="transmembrane region" description="Helical" evidence="1">
    <location>
        <begin position="174"/>
        <end position="198"/>
    </location>
</feature>
<feature type="transmembrane region" description="Helical" evidence="1">
    <location>
        <begin position="132"/>
        <end position="153"/>
    </location>
</feature>
<dbReference type="STRING" id="1121306.SAMN02745196_00444"/>
<sequence>MNGVLKNNSDILVKRHIEKNMMTYIISFLCIGIGVILGVYSIKYMQSADKGNINQWLNTAISSLQTKDIGLKALFVESLKNYLPLVFALWFLGLTIIGIPFIIIIDLIKGYTLGFTFSCIISNYAMKGFGAAMFGVVLQNLIFIPCIVFLSVLSMEFSRSILRDKTMILDRSTFLSCVLNYTLVYGVVFLIMLVGSGLETVVAPRMIKYFVGAII</sequence>
<dbReference type="InterPro" id="IPR002798">
    <property type="entry name" value="SpoIIM-like"/>
</dbReference>
<dbReference type="AlphaFoldDB" id="A0A1M5T5M2"/>
<dbReference type="OrthoDB" id="1707382at2"/>
<dbReference type="RefSeq" id="WP_072829616.1">
    <property type="nucleotide sequence ID" value="NZ_FQXP01000003.1"/>
</dbReference>
<accession>A0A1M5T5M2</accession>
<keyword evidence="1" id="KW-0472">Membrane</keyword>
<proteinExistence type="predicted"/>
<protein>
    <submittedName>
        <fullName evidence="2">Stage II sporulation protein M</fullName>
    </submittedName>
</protein>
<dbReference type="Proteomes" id="UP000184526">
    <property type="component" value="Unassembled WGS sequence"/>
</dbReference>
<gene>
    <name evidence="2" type="ORF">SAMN02745196_00444</name>
</gene>
<dbReference type="Pfam" id="PF01944">
    <property type="entry name" value="SpoIIM"/>
    <property type="match status" value="1"/>
</dbReference>
<keyword evidence="1" id="KW-1133">Transmembrane helix</keyword>
<keyword evidence="3" id="KW-1185">Reference proteome</keyword>
<dbReference type="InterPro" id="IPR014196">
    <property type="entry name" value="SpoIIM"/>
</dbReference>
<dbReference type="PIRSF" id="PIRSF038973">
    <property type="entry name" value="SpoIIM"/>
    <property type="match status" value="1"/>
</dbReference>
<dbReference type="EMBL" id="FQXP01000003">
    <property type="protein sequence ID" value="SHH46024.1"/>
    <property type="molecule type" value="Genomic_DNA"/>
</dbReference>
<evidence type="ECO:0000313" key="2">
    <source>
        <dbReference type="EMBL" id="SHH46024.1"/>
    </source>
</evidence>
<feature type="transmembrane region" description="Helical" evidence="1">
    <location>
        <begin position="82"/>
        <end position="103"/>
    </location>
</feature>
<feature type="transmembrane region" description="Helical" evidence="1">
    <location>
        <begin position="21"/>
        <end position="42"/>
    </location>
</feature>
<evidence type="ECO:0000313" key="3">
    <source>
        <dbReference type="Proteomes" id="UP000184526"/>
    </source>
</evidence>
<evidence type="ECO:0000256" key="1">
    <source>
        <dbReference type="SAM" id="Phobius"/>
    </source>
</evidence>
<reference evidence="2 3" key="1">
    <citation type="submission" date="2016-11" db="EMBL/GenBank/DDBJ databases">
        <authorList>
            <person name="Jaros S."/>
            <person name="Januszkiewicz K."/>
            <person name="Wedrychowicz H."/>
        </authorList>
    </citation>
    <scope>NUCLEOTIDE SEQUENCE [LARGE SCALE GENOMIC DNA]</scope>
    <source>
        <strain evidence="2 3">DSM 3089</strain>
    </source>
</reference>
<name>A0A1M5T5M2_9CLOT</name>